<dbReference type="Proteomes" id="UP000327493">
    <property type="component" value="Unassembled WGS sequence"/>
</dbReference>
<dbReference type="Pfam" id="PF00041">
    <property type="entry name" value="fn3"/>
    <property type="match status" value="4"/>
</dbReference>
<organism evidence="6 7">
    <name type="scientific">Etheostoma spectabile</name>
    <name type="common">orangethroat darter</name>
    <dbReference type="NCBI Taxonomy" id="54343"/>
    <lineage>
        <taxon>Eukaryota</taxon>
        <taxon>Metazoa</taxon>
        <taxon>Chordata</taxon>
        <taxon>Craniata</taxon>
        <taxon>Vertebrata</taxon>
        <taxon>Euteleostomi</taxon>
        <taxon>Actinopterygii</taxon>
        <taxon>Neopterygii</taxon>
        <taxon>Teleostei</taxon>
        <taxon>Neoteleostei</taxon>
        <taxon>Acanthomorphata</taxon>
        <taxon>Eupercaria</taxon>
        <taxon>Perciformes</taxon>
        <taxon>Percoidei</taxon>
        <taxon>Percidae</taxon>
        <taxon>Etheostomatinae</taxon>
        <taxon>Etheostoma</taxon>
    </lineage>
</organism>
<dbReference type="InterPro" id="IPR016186">
    <property type="entry name" value="C-type_lectin-like/link_sf"/>
</dbReference>
<dbReference type="SUPFAM" id="SSF49265">
    <property type="entry name" value="Fibronectin type III"/>
    <property type="match status" value="2"/>
</dbReference>
<evidence type="ECO:0000313" key="7">
    <source>
        <dbReference type="Proteomes" id="UP000327493"/>
    </source>
</evidence>
<dbReference type="PROSITE" id="PS50853">
    <property type="entry name" value="FN3"/>
    <property type="match status" value="3"/>
</dbReference>
<evidence type="ECO:0000259" key="5">
    <source>
        <dbReference type="PROSITE" id="PS50853"/>
    </source>
</evidence>
<dbReference type="EMBL" id="VOFY01000046">
    <property type="protein sequence ID" value="KAA8579124.1"/>
    <property type="molecule type" value="Genomic_DNA"/>
</dbReference>
<protein>
    <recommendedName>
        <fullName evidence="8">Protein-tyrosine-phosphatase</fullName>
    </recommendedName>
</protein>
<name>A0A5J5CB94_9PERO</name>
<feature type="domain" description="Fibronectin type-III" evidence="5">
    <location>
        <begin position="405"/>
        <end position="495"/>
    </location>
</feature>
<evidence type="ECO:0000256" key="2">
    <source>
        <dbReference type="SAM" id="MobiDB-lite"/>
    </source>
</evidence>
<dbReference type="InterPro" id="IPR013783">
    <property type="entry name" value="Ig-like_fold"/>
</dbReference>
<dbReference type="InterPro" id="IPR016187">
    <property type="entry name" value="CTDL_fold"/>
</dbReference>
<keyword evidence="3" id="KW-0732">Signal</keyword>
<dbReference type="InterPro" id="IPR003961">
    <property type="entry name" value="FN3_dom"/>
</dbReference>
<evidence type="ECO:0000256" key="3">
    <source>
        <dbReference type="SAM" id="SignalP"/>
    </source>
</evidence>
<accession>A0A5J5CB94</accession>
<feature type="domain" description="Fibronectin type-III" evidence="5">
    <location>
        <begin position="545"/>
        <end position="634"/>
    </location>
</feature>
<dbReference type="PANTHER" id="PTHR46708">
    <property type="entry name" value="TENASCIN"/>
    <property type="match status" value="1"/>
</dbReference>
<dbReference type="AlphaFoldDB" id="A0A5J5CB94"/>
<feature type="signal peptide" evidence="3">
    <location>
        <begin position="1"/>
        <end position="25"/>
    </location>
</feature>
<keyword evidence="7" id="KW-1185">Reference proteome</keyword>
<dbReference type="Gene3D" id="3.10.100.10">
    <property type="entry name" value="Mannose-Binding Protein A, subunit A"/>
    <property type="match status" value="1"/>
</dbReference>
<feature type="chain" id="PRO_5023817600" description="Protein-tyrosine-phosphatase" evidence="3">
    <location>
        <begin position="26"/>
        <end position="687"/>
    </location>
</feature>
<evidence type="ECO:0000313" key="6">
    <source>
        <dbReference type="EMBL" id="KAA8579124.1"/>
    </source>
</evidence>
<dbReference type="PANTHER" id="PTHR46708:SF11">
    <property type="entry name" value="RECEPTOR-TYPE TYROSINE-PROTEIN PHOSPHATASE ETA-LIKE"/>
    <property type="match status" value="1"/>
</dbReference>
<comment type="caution">
    <text evidence="6">The sequence shown here is derived from an EMBL/GenBank/DDBJ whole genome shotgun (WGS) entry which is preliminary data.</text>
</comment>
<sequence length="687" mass="76973">MGNISLQDKVLILLSWALVLRCSAAQREYFPQLRNLTWDQARTQCQACFTELVTLTPQNIQLLSQNLTSDYWVGLRKNFYCTSNHSMAWSRWANGDPLIFQNWYPGSPLFKSTQKEYCCSCSCNNPAMTTPGKTSFTTLSNFTTSYVTNTTDMSSFTNFTNQTATDFSSLWNSTTPTAATPRMPVEAECVRSPMLSPYVSKTDVNYIEDSCVAMLRFGAWIEKNCSELLPFICYEDRFLGQAIVTNSTFENARLSWLPGPGNISHYRIEVKVDKNLTEFQTGNLSHDLVNLTAGTGYSVQVFPVKCGRDLHPQKVTFFTKPHKVENLSVTNVTETSVFLRWNKPAGNLHHYLIKVQGGEQIRSDTESKEVDSLIPGNLYTFTVHSVVSDKWSEGYNIIEYTKPGKVLELRVSNNTQNSVLLSWRPPEGKYTGFLVNAAYGNNMNVAGLPLVVNQTEWTVTGLPIGTEITLRVIALTNGTVRGKEETVVDYTAPGPVSGLVLVPTSNSLTAKWNSSGGNSFTVELYLNDQKVDKRNSTSPEWQPKPPTNASAISSNKNQITFQWKPPENITTTANYSLRISSQFWGDNRSATTNNTSYTFGNLKSGTRYHFEVQTVADREPSEPAQVSHCTDAEKREISLSMLCSSTEPLLCDKNTTREEVFNQLNARFNKLLGDNVFWELKKQKAGD</sequence>
<evidence type="ECO:0000259" key="4">
    <source>
        <dbReference type="PROSITE" id="PS50041"/>
    </source>
</evidence>
<reference evidence="6 7" key="1">
    <citation type="submission" date="2019-08" db="EMBL/GenBank/DDBJ databases">
        <title>A chromosome-level genome assembly, high-density linkage maps, and genome scans reveal the genomic architecture of hybrid incompatibilities underlying speciation via character displacement in darters (Percidae: Etheostominae).</title>
        <authorList>
            <person name="Moran R.L."/>
            <person name="Catchen J.M."/>
            <person name="Fuller R.C."/>
        </authorList>
    </citation>
    <scope>NUCLEOTIDE SEQUENCE [LARGE SCALE GENOMIC DNA]</scope>
    <source>
        <strain evidence="6">EspeVRDwgs_2016</strain>
        <tissue evidence="6">Muscle</tissue>
    </source>
</reference>
<proteinExistence type="predicted"/>
<dbReference type="Gene3D" id="2.60.40.10">
    <property type="entry name" value="Immunoglobulins"/>
    <property type="match status" value="4"/>
</dbReference>
<dbReference type="CDD" id="cd00037">
    <property type="entry name" value="CLECT"/>
    <property type="match status" value="1"/>
</dbReference>
<dbReference type="CDD" id="cd00063">
    <property type="entry name" value="FN3"/>
    <property type="match status" value="4"/>
</dbReference>
<dbReference type="InterPro" id="IPR036116">
    <property type="entry name" value="FN3_sf"/>
</dbReference>
<gene>
    <name evidence="6" type="ORF">FQN60_007244</name>
</gene>
<evidence type="ECO:0008006" key="8">
    <source>
        <dbReference type="Google" id="ProtNLM"/>
    </source>
</evidence>
<dbReference type="SMART" id="SM00060">
    <property type="entry name" value="FN3"/>
    <property type="match status" value="4"/>
</dbReference>
<feature type="domain" description="C-type lectin" evidence="4">
    <location>
        <begin position="29"/>
        <end position="118"/>
    </location>
</feature>
<keyword evidence="1" id="KW-0677">Repeat</keyword>
<feature type="domain" description="Fibronectin type-III" evidence="5">
    <location>
        <begin position="323"/>
        <end position="404"/>
    </location>
</feature>
<dbReference type="SUPFAM" id="SSF56436">
    <property type="entry name" value="C-type lectin-like"/>
    <property type="match status" value="1"/>
</dbReference>
<dbReference type="InterPro" id="IPR001304">
    <property type="entry name" value="C-type_lectin-like"/>
</dbReference>
<feature type="region of interest" description="Disordered" evidence="2">
    <location>
        <begin position="533"/>
        <end position="552"/>
    </location>
</feature>
<evidence type="ECO:0000256" key="1">
    <source>
        <dbReference type="ARBA" id="ARBA00022737"/>
    </source>
</evidence>
<dbReference type="InterPro" id="IPR050991">
    <property type="entry name" value="ECM_Regulatory_Proteins"/>
</dbReference>
<dbReference type="PROSITE" id="PS50041">
    <property type="entry name" value="C_TYPE_LECTIN_2"/>
    <property type="match status" value="1"/>
</dbReference>